<evidence type="ECO:0000256" key="2">
    <source>
        <dbReference type="SAM" id="Phobius"/>
    </source>
</evidence>
<comment type="caution">
    <text evidence="3">The sequence shown here is derived from an EMBL/GenBank/DDBJ whole genome shotgun (WGS) entry which is preliminary data.</text>
</comment>
<feature type="transmembrane region" description="Helical" evidence="2">
    <location>
        <begin position="87"/>
        <end position="107"/>
    </location>
</feature>
<feature type="transmembrane region" description="Helical" evidence="2">
    <location>
        <begin position="235"/>
        <end position="258"/>
    </location>
</feature>
<feature type="region of interest" description="Disordered" evidence="1">
    <location>
        <begin position="351"/>
        <end position="370"/>
    </location>
</feature>
<dbReference type="InterPro" id="IPR050327">
    <property type="entry name" value="Proton-linked_MCT"/>
</dbReference>
<proteinExistence type="predicted"/>
<dbReference type="Gene3D" id="1.20.1250.20">
    <property type="entry name" value="MFS general substrate transporter like domains"/>
    <property type="match status" value="2"/>
</dbReference>
<keyword evidence="2" id="KW-0472">Membrane</keyword>
<dbReference type="PANTHER" id="PTHR11360:SF284">
    <property type="entry name" value="EG:103B4.3 PROTEIN-RELATED"/>
    <property type="match status" value="1"/>
</dbReference>
<dbReference type="SUPFAM" id="SSF103473">
    <property type="entry name" value="MFS general substrate transporter"/>
    <property type="match status" value="2"/>
</dbReference>
<sequence>MFVVTTVDRSLPMAREEDSWRWVVTIAAFLTQFIVCGITYSLGVFHVVFKDTFYESHFETSWVGSILLYVTALSSIMFRFVTSRFGSRVSVILGGLLASTGLGLCMLAEELFHLYLCFGLLTGLGFGLACSPSIVAVERYFVHGRSQALSVVVAGIGAGIITFPVLIRQLLLMFAWRGTMLILSGIALNLCVCGMVMKPLRHEKMVAYTLLFGFYSGFWTTFLSQASRELLGPRYIAMGNGYLSLMVALGALCGGPLTGLLLHHENDFKVAFYLGGACLLWSSVVMILLKLQRCQPRLEDFHPEKVTDTKVKNLSGKGDDYHVPLILGEMKNGGGGSGSSVLMSTVGSGEGVGGTTLTPRNGRAGSHSAGPTAINSNDIVVWVPKDF</sequence>
<name>A0AAV4JM88_9GAST</name>
<feature type="transmembrane region" description="Helical" evidence="2">
    <location>
        <begin position="148"/>
        <end position="167"/>
    </location>
</feature>
<feature type="transmembrane region" description="Helical" evidence="2">
    <location>
        <begin position="114"/>
        <end position="136"/>
    </location>
</feature>
<feature type="transmembrane region" description="Helical" evidence="2">
    <location>
        <begin position="205"/>
        <end position="223"/>
    </location>
</feature>
<evidence type="ECO:0000313" key="3">
    <source>
        <dbReference type="EMBL" id="GFS23927.1"/>
    </source>
</evidence>
<evidence type="ECO:0000256" key="1">
    <source>
        <dbReference type="SAM" id="MobiDB-lite"/>
    </source>
</evidence>
<feature type="transmembrane region" description="Helical" evidence="2">
    <location>
        <begin position="20"/>
        <end position="49"/>
    </location>
</feature>
<dbReference type="GO" id="GO:0022857">
    <property type="term" value="F:transmembrane transporter activity"/>
    <property type="evidence" value="ECO:0007669"/>
    <property type="project" value="InterPro"/>
</dbReference>
<reference evidence="3 4" key="1">
    <citation type="journal article" date="2021" name="Elife">
        <title>Chloroplast acquisition without the gene transfer in kleptoplastic sea slugs, Plakobranchus ocellatus.</title>
        <authorList>
            <person name="Maeda T."/>
            <person name="Takahashi S."/>
            <person name="Yoshida T."/>
            <person name="Shimamura S."/>
            <person name="Takaki Y."/>
            <person name="Nagai Y."/>
            <person name="Toyoda A."/>
            <person name="Suzuki Y."/>
            <person name="Arimoto A."/>
            <person name="Ishii H."/>
            <person name="Satoh N."/>
            <person name="Nishiyama T."/>
            <person name="Hasebe M."/>
            <person name="Maruyama T."/>
            <person name="Minagawa J."/>
            <person name="Obokata J."/>
            <person name="Shigenobu S."/>
        </authorList>
    </citation>
    <scope>NUCLEOTIDE SEQUENCE [LARGE SCALE GENOMIC DNA]</scope>
</reference>
<keyword evidence="2" id="KW-1133">Transmembrane helix</keyword>
<dbReference type="Proteomes" id="UP000762676">
    <property type="component" value="Unassembled WGS sequence"/>
</dbReference>
<evidence type="ECO:0000313" key="4">
    <source>
        <dbReference type="Proteomes" id="UP000762676"/>
    </source>
</evidence>
<dbReference type="Pfam" id="PF07690">
    <property type="entry name" value="MFS_1"/>
    <property type="match status" value="1"/>
</dbReference>
<keyword evidence="2" id="KW-0812">Transmembrane</keyword>
<dbReference type="EMBL" id="BMAT01003350">
    <property type="protein sequence ID" value="GFS23927.1"/>
    <property type="molecule type" value="Genomic_DNA"/>
</dbReference>
<feature type="transmembrane region" description="Helical" evidence="2">
    <location>
        <begin position="179"/>
        <end position="199"/>
    </location>
</feature>
<dbReference type="InterPro" id="IPR011701">
    <property type="entry name" value="MFS"/>
</dbReference>
<feature type="transmembrane region" description="Helical" evidence="2">
    <location>
        <begin position="61"/>
        <end position="81"/>
    </location>
</feature>
<feature type="transmembrane region" description="Helical" evidence="2">
    <location>
        <begin position="270"/>
        <end position="289"/>
    </location>
</feature>
<organism evidence="3 4">
    <name type="scientific">Elysia marginata</name>
    <dbReference type="NCBI Taxonomy" id="1093978"/>
    <lineage>
        <taxon>Eukaryota</taxon>
        <taxon>Metazoa</taxon>
        <taxon>Spiralia</taxon>
        <taxon>Lophotrochozoa</taxon>
        <taxon>Mollusca</taxon>
        <taxon>Gastropoda</taxon>
        <taxon>Heterobranchia</taxon>
        <taxon>Euthyneura</taxon>
        <taxon>Panpulmonata</taxon>
        <taxon>Sacoglossa</taxon>
        <taxon>Placobranchoidea</taxon>
        <taxon>Plakobranchidae</taxon>
        <taxon>Elysia</taxon>
    </lineage>
</organism>
<dbReference type="InterPro" id="IPR036259">
    <property type="entry name" value="MFS_trans_sf"/>
</dbReference>
<dbReference type="AlphaFoldDB" id="A0AAV4JM88"/>
<keyword evidence="4" id="KW-1185">Reference proteome</keyword>
<gene>
    <name evidence="3" type="ORF">ElyMa_001652100</name>
</gene>
<dbReference type="PANTHER" id="PTHR11360">
    <property type="entry name" value="MONOCARBOXYLATE TRANSPORTER"/>
    <property type="match status" value="1"/>
</dbReference>
<protein>
    <submittedName>
        <fullName evidence="3">Monocarboxylate transporter 12</fullName>
    </submittedName>
</protein>
<accession>A0AAV4JM88</accession>